<feature type="binding site" evidence="12">
    <location>
        <position position="70"/>
    </location>
    <ligand>
        <name>Zn(2+)</name>
        <dbReference type="ChEBI" id="CHEBI:29105"/>
    </ligand>
</feature>
<evidence type="ECO:0000256" key="12">
    <source>
        <dbReference type="PROSITE-ProRule" id="PRU01263"/>
    </source>
</evidence>
<dbReference type="PROSITE" id="PS00028">
    <property type="entry name" value="ZINC_FINGER_C2H2_1"/>
    <property type="match status" value="9"/>
</dbReference>
<keyword evidence="4" id="KW-0677">Repeat</keyword>
<feature type="binding site" evidence="12">
    <location>
        <position position="24"/>
    </location>
    <ligand>
        <name>Zn(2+)</name>
        <dbReference type="ChEBI" id="CHEBI:29105"/>
    </ligand>
</feature>
<dbReference type="PROSITE" id="PS50157">
    <property type="entry name" value="ZINC_FINGER_C2H2_2"/>
    <property type="match status" value="9"/>
</dbReference>
<feature type="domain" description="ZAD" evidence="14">
    <location>
        <begin position="22"/>
        <end position="97"/>
    </location>
</feature>
<organism evidence="15 16">
    <name type="scientific">Zootermopsis nevadensis</name>
    <name type="common">Dampwood termite</name>
    <dbReference type="NCBI Taxonomy" id="136037"/>
    <lineage>
        <taxon>Eukaryota</taxon>
        <taxon>Metazoa</taxon>
        <taxon>Ecdysozoa</taxon>
        <taxon>Arthropoda</taxon>
        <taxon>Hexapoda</taxon>
        <taxon>Insecta</taxon>
        <taxon>Pterygota</taxon>
        <taxon>Neoptera</taxon>
        <taxon>Polyneoptera</taxon>
        <taxon>Dictyoptera</taxon>
        <taxon>Blattodea</taxon>
        <taxon>Blattoidea</taxon>
        <taxon>Termitoidae</taxon>
        <taxon>Termopsidae</taxon>
        <taxon>Zootermopsis</taxon>
    </lineage>
</organism>
<evidence type="ECO:0000313" key="15">
    <source>
        <dbReference type="EMBL" id="KDR09101.1"/>
    </source>
</evidence>
<sequence>MEMQNTNYEVPNMNGKNSYHSHLCRLCLLEDGTMPIFSDGDVVRVSLKQKIANCLSLEVFEGDGLPTLICESCSSLVDKFYDFKQLCKYSESTLKDHLETQMLEGRQVQYLDGINRDVLSQRHNANESRNKVHHTTDMIRMSSGSELDTSIDCCRKIPGHLEANQEVDSVPNSLTMVSESALKEHVEPGSFICKTCFKSFAKQIYLTKHEINHSKRAMNTCNNCGINFIRPGDLSQHKRSHCILGDFAKEHSAEELSNKQQTFVCSICSKTFTKQVYLKRHEVVHTGKRPYICNDCGSSFSRTGDLAKHVRIHSKSKTLRETLPDLLKVANWDIGDEGSKIFVCKMCSRTFTKEYYLKQHEVVHSETSTYLCDRCGKSFCRRGALTQHKAIHSSIKSHFCNICNKAFAFVGRLKEHKRLHAGIKPYLCNMCGKAFATKEGLLGHERTHTGEKPYTCDVCDRSFATSSNFRTHMRHHSEERDFFATSVECHFSPSQV</sequence>
<keyword evidence="8" id="KW-0238">DNA-binding</keyword>
<feature type="domain" description="C2H2-type" evidence="13">
    <location>
        <begin position="291"/>
        <end position="318"/>
    </location>
</feature>
<accession>A0A067QJF7</accession>
<evidence type="ECO:0000256" key="8">
    <source>
        <dbReference type="ARBA" id="ARBA00023125"/>
    </source>
</evidence>
<comment type="subcellular location">
    <subcellularLocation>
        <location evidence="1">Nucleus</location>
    </subcellularLocation>
</comment>
<feature type="domain" description="C2H2-type" evidence="13">
    <location>
        <begin position="263"/>
        <end position="290"/>
    </location>
</feature>
<feature type="binding site" evidence="12">
    <location>
        <position position="27"/>
    </location>
    <ligand>
        <name>Zn(2+)</name>
        <dbReference type="ChEBI" id="CHEBI:29105"/>
    </ligand>
</feature>
<dbReference type="InterPro" id="IPR012934">
    <property type="entry name" value="Znf_AD"/>
</dbReference>
<feature type="domain" description="C2H2-type" evidence="13">
    <location>
        <begin position="398"/>
        <end position="425"/>
    </location>
</feature>
<dbReference type="InParanoid" id="A0A067QJF7"/>
<keyword evidence="10" id="KW-0539">Nucleus</keyword>
<dbReference type="Pfam" id="PF00096">
    <property type="entry name" value="zf-C2H2"/>
    <property type="match status" value="7"/>
</dbReference>
<keyword evidence="9" id="KW-0804">Transcription</keyword>
<dbReference type="GO" id="GO:0003700">
    <property type="term" value="F:DNA-binding transcription factor activity"/>
    <property type="evidence" value="ECO:0007669"/>
    <property type="project" value="TreeGrafter"/>
</dbReference>
<evidence type="ECO:0000256" key="1">
    <source>
        <dbReference type="ARBA" id="ARBA00004123"/>
    </source>
</evidence>
<dbReference type="PANTHER" id="PTHR24404">
    <property type="entry name" value="ZINC FINGER PROTEIN"/>
    <property type="match status" value="1"/>
</dbReference>
<dbReference type="FunCoup" id="A0A067QJF7">
    <property type="interactions" value="125"/>
</dbReference>
<feature type="domain" description="C2H2-type" evidence="13">
    <location>
        <begin position="370"/>
        <end position="397"/>
    </location>
</feature>
<dbReference type="SUPFAM" id="SSF57716">
    <property type="entry name" value="Glucocorticoid receptor-like (DNA-binding domain)"/>
    <property type="match status" value="1"/>
</dbReference>
<dbReference type="PANTHER" id="PTHR24404:SF114">
    <property type="entry name" value="KLUMPFUSS, ISOFORM B-RELATED"/>
    <property type="match status" value="1"/>
</dbReference>
<dbReference type="eggNOG" id="KOG1721">
    <property type="taxonomic scope" value="Eukaryota"/>
</dbReference>
<keyword evidence="16" id="KW-1185">Reference proteome</keyword>
<evidence type="ECO:0000313" key="16">
    <source>
        <dbReference type="Proteomes" id="UP000027135"/>
    </source>
</evidence>
<evidence type="ECO:0000256" key="9">
    <source>
        <dbReference type="ARBA" id="ARBA00023163"/>
    </source>
</evidence>
<dbReference type="FunFam" id="3.30.160.60:FF:001506">
    <property type="entry name" value="Zinc finger protein"/>
    <property type="match status" value="1"/>
</dbReference>
<evidence type="ECO:0000256" key="7">
    <source>
        <dbReference type="ARBA" id="ARBA00023015"/>
    </source>
</evidence>
<dbReference type="Pfam" id="PF07776">
    <property type="entry name" value="zf-AD"/>
    <property type="match status" value="1"/>
</dbReference>
<dbReference type="InterPro" id="IPR036236">
    <property type="entry name" value="Znf_C2H2_sf"/>
</dbReference>
<dbReference type="SMART" id="SM00355">
    <property type="entry name" value="ZnF_C2H2"/>
    <property type="match status" value="9"/>
</dbReference>
<dbReference type="Gene3D" id="3.40.1800.20">
    <property type="match status" value="1"/>
</dbReference>
<evidence type="ECO:0000256" key="3">
    <source>
        <dbReference type="ARBA" id="ARBA00022723"/>
    </source>
</evidence>
<name>A0A067QJF7_ZOONE</name>
<evidence type="ECO:0000259" key="13">
    <source>
        <dbReference type="PROSITE" id="PS50157"/>
    </source>
</evidence>
<dbReference type="Proteomes" id="UP000027135">
    <property type="component" value="Unassembled WGS sequence"/>
</dbReference>
<dbReference type="InterPro" id="IPR050589">
    <property type="entry name" value="Ikaros_C2H2-ZF"/>
</dbReference>
<dbReference type="GO" id="GO:0006357">
    <property type="term" value="P:regulation of transcription by RNA polymerase II"/>
    <property type="evidence" value="ECO:0007669"/>
    <property type="project" value="TreeGrafter"/>
</dbReference>
<dbReference type="SMART" id="SM00868">
    <property type="entry name" value="zf-AD"/>
    <property type="match status" value="1"/>
</dbReference>
<evidence type="ECO:0000256" key="2">
    <source>
        <dbReference type="ARBA" id="ARBA00006991"/>
    </source>
</evidence>
<proteinExistence type="inferred from homology"/>
<comment type="similarity">
    <text evidence="2">Belongs to the krueppel C2H2-type zinc-finger protein family.</text>
</comment>
<dbReference type="SUPFAM" id="SSF57667">
    <property type="entry name" value="beta-beta-alpha zinc fingers"/>
    <property type="match status" value="5"/>
</dbReference>
<gene>
    <name evidence="15" type="ORF">L798_01057</name>
</gene>
<dbReference type="AlphaFoldDB" id="A0A067QJF7"/>
<keyword evidence="5 11" id="KW-0863">Zinc-finger</keyword>
<feature type="domain" description="C2H2-type" evidence="13">
    <location>
        <begin position="342"/>
        <end position="369"/>
    </location>
</feature>
<feature type="domain" description="C2H2-type" evidence="13">
    <location>
        <begin position="426"/>
        <end position="453"/>
    </location>
</feature>
<dbReference type="GO" id="GO:0008270">
    <property type="term" value="F:zinc ion binding"/>
    <property type="evidence" value="ECO:0007669"/>
    <property type="project" value="UniProtKB-UniRule"/>
</dbReference>
<dbReference type="EMBL" id="KK853274">
    <property type="protein sequence ID" value="KDR09101.1"/>
    <property type="molecule type" value="Genomic_DNA"/>
</dbReference>
<reference evidence="15 16" key="1">
    <citation type="journal article" date="2014" name="Nat. Commun.">
        <title>Molecular traces of alternative social organization in a termite genome.</title>
        <authorList>
            <person name="Terrapon N."/>
            <person name="Li C."/>
            <person name="Robertson H.M."/>
            <person name="Ji L."/>
            <person name="Meng X."/>
            <person name="Booth W."/>
            <person name="Chen Z."/>
            <person name="Childers C.P."/>
            <person name="Glastad K.M."/>
            <person name="Gokhale K."/>
            <person name="Gowin J."/>
            <person name="Gronenberg W."/>
            <person name="Hermansen R.A."/>
            <person name="Hu H."/>
            <person name="Hunt B.G."/>
            <person name="Huylmans A.K."/>
            <person name="Khalil S.M."/>
            <person name="Mitchell R.D."/>
            <person name="Munoz-Torres M.C."/>
            <person name="Mustard J.A."/>
            <person name="Pan H."/>
            <person name="Reese J.T."/>
            <person name="Scharf M.E."/>
            <person name="Sun F."/>
            <person name="Vogel H."/>
            <person name="Xiao J."/>
            <person name="Yang W."/>
            <person name="Yang Z."/>
            <person name="Yang Z."/>
            <person name="Zhou J."/>
            <person name="Zhu J."/>
            <person name="Brent C.S."/>
            <person name="Elsik C.G."/>
            <person name="Goodisman M.A."/>
            <person name="Liberles D.A."/>
            <person name="Roe R.M."/>
            <person name="Vargo E.L."/>
            <person name="Vilcinskas A."/>
            <person name="Wang J."/>
            <person name="Bornberg-Bauer E."/>
            <person name="Korb J."/>
            <person name="Zhang G."/>
            <person name="Liebig J."/>
        </authorList>
    </citation>
    <scope>NUCLEOTIDE SEQUENCE [LARGE SCALE GENOMIC DNA]</scope>
    <source>
        <tissue evidence="15">Whole organism</tissue>
    </source>
</reference>
<keyword evidence="7" id="KW-0805">Transcription regulation</keyword>
<dbReference type="GO" id="GO:0005634">
    <property type="term" value="C:nucleus"/>
    <property type="evidence" value="ECO:0007669"/>
    <property type="project" value="UniProtKB-SubCell"/>
</dbReference>
<evidence type="ECO:0000259" key="14">
    <source>
        <dbReference type="PROSITE" id="PS51915"/>
    </source>
</evidence>
<evidence type="ECO:0000256" key="10">
    <source>
        <dbReference type="ARBA" id="ARBA00023242"/>
    </source>
</evidence>
<keyword evidence="6 12" id="KW-0862">Zinc</keyword>
<evidence type="ECO:0000256" key="6">
    <source>
        <dbReference type="ARBA" id="ARBA00022833"/>
    </source>
</evidence>
<dbReference type="Gene3D" id="3.30.160.60">
    <property type="entry name" value="Classic Zinc Finger"/>
    <property type="match status" value="8"/>
</dbReference>
<evidence type="ECO:0000256" key="5">
    <source>
        <dbReference type="ARBA" id="ARBA00022771"/>
    </source>
</evidence>
<evidence type="ECO:0000256" key="11">
    <source>
        <dbReference type="PROSITE-ProRule" id="PRU00042"/>
    </source>
</evidence>
<feature type="domain" description="C2H2-type" evidence="13">
    <location>
        <begin position="219"/>
        <end position="241"/>
    </location>
</feature>
<protein>
    <submittedName>
        <fullName evidence="15">Uncharacterized protein</fullName>
    </submittedName>
</protein>
<feature type="domain" description="C2H2-type" evidence="13">
    <location>
        <begin position="191"/>
        <end position="218"/>
    </location>
</feature>
<dbReference type="FunFam" id="3.30.160.60:FF:002343">
    <property type="entry name" value="Zinc finger protein 33A"/>
    <property type="match status" value="1"/>
</dbReference>
<evidence type="ECO:0000256" key="4">
    <source>
        <dbReference type="ARBA" id="ARBA00022737"/>
    </source>
</evidence>
<dbReference type="PROSITE" id="PS51915">
    <property type="entry name" value="ZAD"/>
    <property type="match status" value="1"/>
</dbReference>
<dbReference type="FunFam" id="3.30.160.60:FF:000145">
    <property type="entry name" value="Zinc finger protein 574"/>
    <property type="match status" value="1"/>
</dbReference>
<dbReference type="OrthoDB" id="8962942at2759"/>
<dbReference type="Pfam" id="PF13912">
    <property type="entry name" value="zf-C2H2_6"/>
    <property type="match status" value="1"/>
</dbReference>
<feature type="binding site" evidence="12">
    <location>
        <position position="73"/>
    </location>
    <ligand>
        <name>Zn(2+)</name>
        <dbReference type="ChEBI" id="CHEBI:29105"/>
    </ligand>
</feature>
<keyword evidence="3 12" id="KW-0479">Metal-binding</keyword>
<dbReference type="FunFam" id="3.30.160.60:FF:000624">
    <property type="entry name" value="zinc finger protein 697"/>
    <property type="match status" value="1"/>
</dbReference>
<dbReference type="InterPro" id="IPR013087">
    <property type="entry name" value="Znf_C2H2_type"/>
</dbReference>
<dbReference type="GO" id="GO:0000978">
    <property type="term" value="F:RNA polymerase II cis-regulatory region sequence-specific DNA binding"/>
    <property type="evidence" value="ECO:0007669"/>
    <property type="project" value="TreeGrafter"/>
</dbReference>
<feature type="domain" description="C2H2-type" evidence="13">
    <location>
        <begin position="454"/>
        <end position="481"/>
    </location>
</feature>